<dbReference type="EMBL" id="LNCU01000102">
    <property type="protein sequence ID" value="KWV49283.1"/>
    <property type="molecule type" value="Genomic_DNA"/>
</dbReference>
<dbReference type="Proteomes" id="UP000057737">
    <property type="component" value="Unassembled WGS sequence"/>
</dbReference>
<organism evidence="1 2">
    <name type="scientific">Bradyrhizobium macuxiense</name>
    <dbReference type="NCBI Taxonomy" id="1755647"/>
    <lineage>
        <taxon>Bacteria</taxon>
        <taxon>Pseudomonadati</taxon>
        <taxon>Pseudomonadota</taxon>
        <taxon>Alphaproteobacteria</taxon>
        <taxon>Hyphomicrobiales</taxon>
        <taxon>Nitrobacteraceae</taxon>
        <taxon>Bradyrhizobium</taxon>
    </lineage>
</organism>
<dbReference type="AlphaFoldDB" id="A0A109JHW3"/>
<evidence type="ECO:0008006" key="3">
    <source>
        <dbReference type="Google" id="ProtNLM"/>
    </source>
</evidence>
<accession>A0A109JHW3</accession>
<dbReference type="InterPro" id="IPR007948">
    <property type="entry name" value="DUF736"/>
</dbReference>
<dbReference type="OrthoDB" id="9800788at2"/>
<comment type="caution">
    <text evidence="1">The sequence shown here is derived from an EMBL/GenBank/DDBJ whole genome shotgun (WGS) entry which is preliminary data.</text>
</comment>
<dbReference type="RefSeq" id="WP_066512604.1">
    <property type="nucleotide sequence ID" value="NZ_LNCU01000102.1"/>
</dbReference>
<name>A0A109JHW3_9BRAD</name>
<evidence type="ECO:0000313" key="2">
    <source>
        <dbReference type="Proteomes" id="UP000057737"/>
    </source>
</evidence>
<gene>
    <name evidence="1" type="ORF">AS156_16200</name>
</gene>
<protein>
    <recommendedName>
        <fullName evidence="3">DUF736 domain-containing protein</fullName>
    </recommendedName>
</protein>
<proteinExistence type="predicted"/>
<dbReference type="Pfam" id="PF05284">
    <property type="entry name" value="DUF736"/>
    <property type="match status" value="1"/>
</dbReference>
<evidence type="ECO:0000313" key="1">
    <source>
        <dbReference type="EMBL" id="KWV49283.1"/>
    </source>
</evidence>
<keyword evidence="2" id="KW-1185">Reference proteome</keyword>
<sequence>MATIGTFTASDNGYIGFIKTLTLNIKARFAASEKDNDKAPDYRIFAGVTEFGAAWKKTARDSDREYLSVKLDDPSFPAPIYASLVKVEGDAGFSLIWSRRNGD</sequence>
<reference evidence="1 2" key="1">
    <citation type="submission" date="2015-11" db="EMBL/GenBank/DDBJ databases">
        <title>Draft Genome Sequence of the Strain BR 10303 (Bradyrhizobium sp.) isolated from nodules of Centrolobium paraense.</title>
        <authorList>
            <person name="Zelli J.E."/>
            <person name="Simoes-Araujo J.L."/>
            <person name="Barauna A.C."/>
            <person name="Silva K."/>
        </authorList>
    </citation>
    <scope>NUCLEOTIDE SEQUENCE [LARGE SCALE GENOMIC DNA]</scope>
    <source>
        <strain evidence="1 2">BR 10303</strain>
    </source>
</reference>